<feature type="binding site" evidence="10">
    <location>
        <position position="337"/>
    </location>
    <ligand>
        <name>Mg(2+)</name>
        <dbReference type="ChEBI" id="CHEBI:18420"/>
        <label>1</label>
    </ligand>
</feature>
<sequence>MSYFKNINKIQYEGSGSNNPLAFKHYNENEVVLGKSMKEHLRFAVAYWHTLTMDGSDPFGQATMIRPWETRTGLDLAKDRVEVNFEFLEKLGAPYFAFHDRDIAPEGATLKETNENLDVIVAKIKEGMKATGVKLLWNTANMFSNPRFVHGAATTSNADVFAYAAAQVKKGLETGLELGSENYVFWGGREGYESLLNTDMGLELDNLARFFQMALDYAKEIGYTGQFLIEPKPKEPSKHQYDFDAATTIAFLQKYGLQDHFKLNLEANHATLAGHTFEHELRVARLNNMLGSIDANQGDLLLGWDTDEFPTDLYAVTLAMYEILENGGLGSGGVNFDAKVRRSSFEPEDLFYSHIAGMDTFAKGLKVAAKLIEDKFFDNLLDERYASFKSGIGADIVSGKANFKTLEAYALQNSEIRNKSSHLELIKARLNEYIFATK</sequence>
<evidence type="ECO:0000256" key="12">
    <source>
        <dbReference type="RuleBase" id="RU000610"/>
    </source>
</evidence>
<keyword evidence="6 10" id="KW-0479">Metal-binding</keyword>
<evidence type="ECO:0000256" key="8">
    <source>
        <dbReference type="ARBA" id="ARBA00023277"/>
    </source>
</evidence>
<evidence type="ECO:0000256" key="6">
    <source>
        <dbReference type="ARBA" id="ARBA00022723"/>
    </source>
</evidence>
<dbReference type="PRINTS" id="PR00688">
    <property type="entry name" value="XYLOSISMRASE"/>
</dbReference>
<dbReference type="NCBIfam" id="TIGR02630">
    <property type="entry name" value="xylose_isom_A"/>
    <property type="match status" value="1"/>
</dbReference>
<feature type="binding site" evidence="10">
    <location>
        <position position="230"/>
    </location>
    <ligand>
        <name>Mg(2+)</name>
        <dbReference type="ChEBI" id="CHEBI:18420"/>
        <label>1</label>
    </ligand>
</feature>
<dbReference type="GO" id="GO:0009045">
    <property type="term" value="F:xylose isomerase activity"/>
    <property type="evidence" value="ECO:0007669"/>
    <property type="project" value="UniProtKB-UniRule"/>
</dbReference>
<dbReference type="KEGG" id="plen:EIM92_02610"/>
<evidence type="ECO:0000256" key="4">
    <source>
        <dbReference type="ARBA" id="ARBA00018232"/>
    </source>
</evidence>
<keyword evidence="7 10" id="KW-0413">Isomerase</keyword>
<dbReference type="GO" id="GO:0005737">
    <property type="term" value="C:cytoplasm"/>
    <property type="evidence" value="ECO:0007669"/>
    <property type="project" value="UniProtKB-SubCell"/>
</dbReference>
<evidence type="ECO:0000256" key="2">
    <source>
        <dbReference type="ARBA" id="ARBA00011881"/>
    </source>
</evidence>
<dbReference type="GO" id="GO:0042732">
    <property type="term" value="P:D-xylose metabolic process"/>
    <property type="evidence" value="ECO:0007669"/>
    <property type="project" value="UniProtKB-UniRule"/>
</dbReference>
<evidence type="ECO:0000256" key="3">
    <source>
        <dbReference type="ARBA" id="ARBA00011958"/>
    </source>
</evidence>
<comment type="subcellular location">
    <subcellularLocation>
        <location evidence="10 12">Cytoplasm</location>
    </subcellularLocation>
</comment>
<evidence type="ECO:0000256" key="9">
    <source>
        <dbReference type="ARBA" id="ARBA00033659"/>
    </source>
</evidence>
<feature type="active site" evidence="10">
    <location>
        <position position="102"/>
    </location>
</feature>
<feature type="active site" evidence="10">
    <location>
        <position position="99"/>
    </location>
</feature>
<evidence type="ECO:0000256" key="11">
    <source>
        <dbReference type="RuleBase" id="RU000609"/>
    </source>
</evidence>
<feature type="binding site" evidence="10">
    <location>
        <position position="294"/>
    </location>
    <ligand>
        <name>Mg(2+)</name>
        <dbReference type="ChEBI" id="CHEBI:18420"/>
        <label>1</label>
    </ligand>
</feature>
<protein>
    <recommendedName>
        <fullName evidence="4 10">Xylose isomerase</fullName>
        <ecNumber evidence="3 10">5.3.1.5</ecNumber>
    </recommendedName>
</protein>
<keyword evidence="10" id="KW-0460">Magnesium</keyword>
<dbReference type="FunFam" id="3.20.20.150:FF:000002">
    <property type="entry name" value="Xylose isomerase"/>
    <property type="match status" value="1"/>
</dbReference>
<evidence type="ECO:0000256" key="1">
    <source>
        <dbReference type="ARBA" id="ARBA00005765"/>
    </source>
</evidence>
<comment type="catalytic activity">
    <reaction evidence="9 10 11">
        <text>alpha-D-xylose = alpha-D-xylulofuranose</text>
        <dbReference type="Rhea" id="RHEA:22816"/>
        <dbReference type="ChEBI" id="CHEBI:28518"/>
        <dbReference type="ChEBI" id="CHEBI:188998"/>
        <dbReference type="EC" id="5.3.1.5"/>
    </reaction>
</comment>
<dbReference type="GO" id="GO:0000287">
    <property type="term" value="F:magnesium ion binding"/>
    <property type="evidence" value="ECO:0007669"/>
    <property type="project" value="UniProtKB-UniRule"/>
</dbReference>
<evidence type="ECO:0000313" key="14">
    <source>
        <dbReference type="Proteomes" id="UP000273145"/>
    </source>
</evidence>
<dbReference type="HAMAP" id="MF_00455">
    <property type="entry name" value="Xylose_isom_A"/>
    <property type="match status" value="1"/>
</dbReference>
<feature type="binding site" evidence="10">
    <location>
        <position position="305"/>
    </location>
    <ligand>
        <name>Mg(2+)</name>
        <dbReference type="ChEBI" id="CHEBI:18420"/>
        <label>2</label>
    </ligand>
</feature>
<evidence type="ECO:0000256" key="7">
    <source>
        <dbReference type="ARBA" id="ARBA00023235"/>
    </source>
</evidence>
<feature type="binding site" evidence="10">
    <location>
        <position position="307"/>
    </location>
    <ligand>
        <name>Mg(2+)</name>
        <dbReference type="ChEBI" id="CHEBI:18420"/>
        <label>2</label>
    </ligand>
</feature>
<dbReference type="OrthoDB" id="9763981at2"/>
<keyword evidence="8 10" id="KW-0119">Carbohydrate metabolism</keyword>
<comment type="subunit">
    <text evidence="2 10 12">Homotetramer.</text>
</comment>
<dbReference type="PROSITE" id="PS51415">
    <property type="entry name" value="XYLOSE_ISOMERASE"/>
    <property type="match status" value="1"/>
</dbReference>
<dbReference type="Proteomes" id="UP000273145">
    <property type="component" value="Chromosome"/>
</dbReference>
<dbReference type="AlphaFoldDB" id="A0A3S8RQM1"/>
<comment type="cofactor">
    <cofactor evidence="10">
        <name>Mg(2+)</name>
        <dbReference type="ChEBI" id="CHEBI:18420"/>
    </cofactor>
    <text evidence="10">Binds 2 magnesium ions per subunit.</text>
</comment>
<dbReference type="InterPro" id="IPR001998">
    <property type="entry name" value="Xylose_isomerase"/>
</dbReference>
<reference evidence="13 14" key="1">
    <citation type="submission" date="2018-11" db="EMBL/GenBank/DDBJ databases">
        <title>Genome sequencing of Paenibacillus lentus DSM25539(T).</title>
        <authorList>
            <person name="Kook J.-K."/>
            <person name="Park S.-N."/>
            <person name="Lim Y.K."/>
        </authorList>
    </citation>
    <scope>NUCLEOTIDE SEQUENCE [LARGE SCALE GENOMIC DNA]</scope>
    <source>
        <strain evidence="13 14">DSM 25539</strain>
    </source>
</reference>
<gene>
    <name evidence="10 13" type="primary">xylA</name>
    <name evidence="13" type="ORF">EIM92_02610</name>
</gene>
<proteinExistence type="inferred from homology"/>
<comment type="similarity">
    <text evidence="1 10 11">Belongs to the xylose isomerase family.</text>
</comment>
<dbReference type="PANTHER" id="PTHR48408:SF1">
    <property type="entry name" value="XYLOSE ISOMERASE"/>
    <property type="match status" value="1"/>
</dbReference>
<feature type="binding site" evidence="10">
    <location>
        <position position="266"/>
    </location>
    <ligand>
        <name>Mg(2+)</name>
        <dbReference type="ChEBI" id="CHEBI:18420"/>
        <label>1</label>
    </ligand>
</feature>
<evidence type="ECO:0000313" key="13">
    <source>
        <dbReference type="EMBL" id="AZK45228.1"/>
    </source>
</evidence>
<dbReference type="InterPro" id="IPR036237">
    <property type="entry name" value="Xyl_isomerase-like_sf"/>
</dbReference>
<evidence type="ECO:0000256" key="5">
    <source>
        <dbReference type="ARBA" id="ARBA00022629"/>
    </source>
</evidence>
<dbReference type="InterPro" id="IPR013452">
    <property type="entry name" value="Xylose_isom_bac"/>
</dbReference>
<dbReference type="PANTHER" id="PTHR48408">
    <property type="match status" value="1"/>
</dbReference>
<dbReference type="EMBL" id="CP034248">
    <property type="protein sequence ID" value="AZK45228.1"/>
    <property type="molecule type" value="Genomic_DNA"/>
</dbReference>
<keyword evidence="10" id="KW-0963">Cytoplasm</keyword>
<organism evidence="13 14">
    <name type="scientific">Paenibacillus lentus</name>
    <dbReference type="NCBI Taxonomy" id="1338368"/>
    <lineage>
        <taxon>Bacteria</taxon>
        <taxon>Bacillati</taxon>
        <taxon>Bacillota</taxon>
        <taxon>Bacilli</taxon>
        <taxon>Bacillales</taxon>
        <taxon>Paenibacillaceae</taxon>
        <taxon>Paenibacillus</taxon>
    </lineage>
</organism>
<dbReference type="NCBIfam" id="NF003998">
    <property type="entry name" value="PRK05474.1"/>
    <property type="match status" value="1"/>
</dbReference>
<feature type="binding site" evidence="10">
    <location>
        <position position="266"/>
    </location>
    <ligand>
        <name>Mg(2+)</name>
        <dbReference type="ChEBI" id="CHEBI:18420"/>
        <label>2</label>
    </ligand>
</feature>
<dbReference type="RefSeq" id="WP_125081347.1">
    <property type="nucleotide sequence ID" value="NZ_CP034248.1"/>
</dbReference>
<dbReference type="EC" id="5.3.1.5" evidence="3 10"/>
<name>A0A3S8RQM1_9BACL</name>
<keyword evidence="5 10" id="KW-0859">Xylose metabolism</keyword>
<dbReference type="Gene3D" id="3.20.20.150">
    <property type="entry name" value="Divalent-metal-dependent TIM barrel enzymes"/>
    <property type="match status" value="1"/>
</dbReference>
<keyword evidence="14" id="KW-1185">Reference proteome</keyword>
<accession>A0A3S8RQM1</accession>
<evidence type="ECO:0000256" key="10">
    <source>
        <dbReference type="HAMAP-Rule" id="MF_00455"/>
    </source>
</evidence>
<dbReference type="SUPFAM" id="SSF51658">
    <property type="entry name" value="Xylose isomerase-like"/>
    <property type="match status" value="1"/>
</dbReference>
<feature type="binding site" evidence="10">
    <location>
        <position position="269"/>
    </location>
    <ligand>
        <name>Mg(2+)</name>
        <dbReference type="ChEBI" id="CHEBI:18420"/>
        <label>2</label>
    </ligand>
</feature>